<dbReference type="VEuPathDB" id="FungiDB:HpaG801089"/>
<dbReference type="EMBL" id="JH598253">
    <property type="status" value="NOT_ANNOTATED_CDS"/>
    <property type="molecule type" value="Genomic_DNA"/>
</dbReference>
<keyword evidence="2" id="KW-1185">Reference proteome</keyword>
<dbReference type="HOGENOM" id="CLU_2676349_0_0_1"/>
<protein>
    <submittedName>
        <fullName evidence="1">Uncharacterized protein</fullName>
    </submittedName>
</protein>
<evidence type="ECO:0000313" key="1">
    <source>
        <dbReference type="EnsemblProtists" id="HpaP801089"/>
    </source>
</evidence>
<reference evidence="1" key="2">
    <citation type="submission" date="2015-06" db="UniProtKB">
        <authorList>
            <consortium name="EnsemblProtists"/>
        </authorList>
    </citation>
    <scope>IDENTIFICATION</scope>
    <source>
        <strain evidence="1">Emoy2</strain>
    </source>
</reference>
<proteinExistence type="predicted"/>
<dbReference type="AlphaFoldDB" id="M4B490"/>
<name>M4B490_HYAAE</name>
<reference evidence="2" key="1">
    <citation type="journal article" date="2010" name="Science">
        <title>Signatures of adaptation to obligate biotrophy in the Hyaloperonospora arabidopsidis genome.</title>
        <authorList>
            <person name="Baxter L."/>
            <person name="Tripathy S."/>
            <person name="Ishaque N."/>
            <person name="Boot N."/>
            <person name="Cabral A."/>
            <person name="Kemen E."/>
            <person name="Thines M."/>
            <person name="Ah-Fong A."/>
            <person name="Anderson R."/>
            <person name="Badejoko W."/>
            <person name="Bittner-Eddy P."/>
            <person name="Boore J.L."/>
            <person name="Chibucos M.C."/>
            <person name="Coates M."/>
            <person name="Dehal P."/>
            <person name="Delehaunty K."/>
            <person name="Dong S."/>
            <person name="Downton P."/>
            <person name="Dumas B."/>
            <person name="Fabro G."/>
            <person name="Fronick C."/>
            <person name="Fuerstenberg S.I."/>
            <person name="Fulton L."/>
            <person name="Gaulin E."/>
            <person name="Govers F."/>
            <person name="Hughes L."/>
            <person name="Humphray S."/>
            <person name="Jiang R.H."/>
            <person name="Judelson H."/>
            <person name="Kamoun S."/>
            <person name="Kyung K."/>
            <person name="Meijer H."/>
            <person name="Minx P."/>
            <person name="Morris P."/>
            <person name="Nelson J."/>
            <person name="Phuntumart V."/>
            <person name="Qutob D."/>
            <person name="Rehmany A."/>
            <person name="Rougon-Cardoso A."/>
            <person name="Ryden P."/>
            <person name="Torto-Alalibo T."/>
            <person name="Studholme D."/>
            <person name="Wang Y."/>
            <person name="Win J."/>
            <person name="Wood J."/>
            <person name="Clifton S.W."/>
            <person name="Rogers J."/>
            <person name="Van den Ackerveken G."/>
            <person name="Jones J.D."/>
            <person name="McDowell J.M."/>
            <person name="Beynon J."/>
            <person name="Tyler B.M."/>
        </authorList>
    </citation>
    <scope>NUCLEOTIDE SEQUENCE [LARGE SCALE GENOMIC DNA]</scope>
    <source>
        <strain evidence="2">Emoy2</strain>
    </source>
</reference>
<dbReference type="Proteomes" id="UP000011713">
    <property type="component" value="Unassembled WGS sequence"/>
</dbReference>
<sequence length="75" mass="8723">MLRKDYSAHYPPLSHLIQLADETENERPFWFSRDFCSVDERSSIQYAFVRQLRGPSIQVAVGGAVWCRTFVDKTV</sequence>
<evidence type="ECO:0000313" key="2">
    <source>
        <dbReference type="Proteomes" id="UP000011713"/>
    </source>
</evidence>
<organism evidence="1 2">
    <name type="scientific">Hyaloperonospora arabidopsidis (strain Emoy2)</name>
    <name type="common">Downy mildew agent</name>
    <name type="synonym">Peronospora arabidopsidis</name>
    <dbReference type="NCBI Taxonomy" id="559515"/>
    <lineage>
        <taxon>Eukaryota</taxon>
        <taxon>Sar</taxon>
        <taxon>Stramenopiles</taxon>
        <taxon>Oomycota</taxon>
        <taxon>Peronosporomycetes</taxon>
        <taxon>Peronosporales</taxon>
        <taxon>Peronosporaceae</taxon>
        <taxon>Hyaloperonospora</taxon>
    </lineage>
</organism>
<dbReference type="InParanoid" id="M4B490"/>
<accession>M4B490</accession>
<dbReference type="EnsemblProtists" id="HpaT801089">
    <property type="protein sequence ID" value="HpaP801089"/>
    <property type="gene ID" value="HpaG801089"/>
</dbReference>